<keyword evidence="11" id="KW-0411">Iron-sulfur</keyword>
<evidence type="ECO:0000313" key="16">
    <source>
        <dbReference type="Proteomes" id="UP000286947"/>
    </source>
</evidence>
<evidence type="ECO:0000256" key="10">
    <source>
        <dbReference type="ARBA" id="ARBA00023004"/>
    </source>
</evidence>
<dbReference type="InterPro" id="IPR013112">
    <property type="entry name" value="FAD-bd_8"/>
</dbReference>
<keyword evidence="10" id="KW-0408">Iron</keyword>
<feature type="transmembrane region" description="Helical" evidence="13">
    <location>
        <begin position="47"/>
        <end position="71"/>
    </location>
</feature>
<feature type="transmembrane region" description="Helical" evidence="13">
    <location>
        <begin position="142"/>
        <end position="159"/>
    </location>
</feature>
<evidence type="ECO:0000256" key="5">
    <source>
        <dbReference type="ARBA" id="ARBA00022714"/>
    </source>
</evidence>
<keyword evidence="5" id="KW-0001">2Fe-2S</keyword>
<dbReference type="PROSITE" id="PS51384">
    <property type="entry name" value="FAD_FR"/>
    <property type="match status" value="1"/>
</dbReference>
<sequence length="445" mass="49255">MKKLAGSNQTLFWVGGSVVVGIAIYLLSPGLQALMNGAGFMQWRRQIILLTGTISWVLMTACMVIALRPLWLDRLMNGIDKAYGVHKWAGITVTVTLVLHWLMHEGPKWLVSWGLLTLNRRAGGGGAEPAMWIQLAKPVGEWAFYAFVLMAVIALVKFFPYKLFSKAHKVFPVIYLAGAYHSVVILPEDWWRTPAAYMVLALAIIGSYAAIVSLFQQVGRSRRVQATVAQVRETASGIVEVCLRLVGGRGMGYQAGQFAFVDFGHKGEGHHPFTIASADQQELRFTIKPLGDFTNRLGQLLQVGQHVQVEGPYGQFNFQSDKPRQVWVAGGIGIAPFIGKLEALAARGEKVQGVDFWYCVRSIPEGQYPENLSTLCEQTGVRLHRVVDELGQRLTPEMVQQTVRDLSQTSVWFCGPSGFAKALCSGLKPMGLSEADFHAERFEMR</sequence>
<keyword evidence="7" id="KW-0274">FAD</keyword>
<dbReference type="GO" id="GO:0051537">
    <property type="term" value="F:2 iron, 2 sulfur cluster binding"/>
    <property type="evidence" value="ECO:0007669"/>
    <property type="project" value="UniProtKB-KW"/>
</dbReference>
<evidence type="ECO:0000256" key="7">
    <source>
        <dbReference type="ARBA" id="ARBA00022827"/>
    </source>
</evidence>
<dbReference type="Gene3D" id="2.40.30.10">
    <property type="entry name" value="Translation factors"/>
    <property type="match status" value="1"/>
</dbReference>
<dbReference type="GO" id="GO:0050660">
    <property type="term" value="F:flavin adenine dinucleotide binding"/>
    <property type="evidence" value="ECO:0007669"/>
    <property type="project" value="TreeGrafter"/>
</dbReference>
<dbReference type="Pfam" id="PF08022">
    <property type="entry name" value="FAD_binding_8"/>
    <property type="match status" value="1"/>
</dbReference>
<dbReference type="RefSeq" id="WP_126979803.1">
    <property type="nucleotide sequence ID" value="NZ_PQSP01000003.1"/>
</dbReference>
<keyword evidence="3" id="KW-0285">Flavoprotein</keyword>
<comment type="caution">
    <text evidence="15">The sequence shown here is derived from an EMBL/GenBank/DDBJ whole genome shotgun (WGS) entry which is preliminary data.</text>
</comment>
<dbReference type="InterPro" id="IPR017938">
    <property type="entry name" value="Riboflavin_synthase-like_b-brl"/>
</dbReference>
<evidence type="ECO:0000256" key="8">
    <source>
        <dbReference type="ARBA" id="ARBA00022989"/>
    </source>
</evidence>
<dbReference type="SUPFAM" id="SSF52343">
    <property type="entry name" value="Ferredoxin reductase-like, C-terminal NADP-linked domain"/>
    <property type="match status" value="1"/>
</dbReference>
<evidence type="ECO:0000256" key="3">
    <source>
        <dbReference type="ARBA" id="ARBA00022630"/>
    </source>
</evidence>
<evidence type="ECO:0000256" key="6">
    <source>
        <dbReference type="ARBA" id="ARBA00022723"/>
    </source>
</evidence>
<evidence type="ECO:0000256" key="11">
    <source>
        <dbReference type="ARBA" id="ARBA00023014"/>
    </source>
</evidence>
<feature type="transmembrane region" description="Helical" evidence="13">
    <location>
        <begin position="194"/>
        <end position="215"/>
    </location>
</feature>
<dbReference type="Pfam" id="PF01794">
    <property type="entry name" value="Ferric_reduct"/>
    <property type="match status" value="1"/>
</dbReference>
<keyword evidence="4 13" id="KW-0812">Transmembrane</keyword>
<dbReference type="EMBL" id="PQSP01000003">
    <property type="protein sequence ID" value="RUS66796.1"/>
    <property type="molecule type" value="Genomic_DNA"/>
</dbReference>
<keyword evidence="8 13" id="KW-1133">Transmembrane helix</keyword>
<proteinExistence type="predicted"/>
<dbReference type="InterPro" id="IPR013130">
    <property type="entry name" value="Fe3_Rdtase_TM_dom"/>
</dbReference>
<accession>A0A433SDM8</accession>
<dbReference type="OrthoDB" id="9796486at2"/>
<keyword evidence="15" id="KW-0223">Dioxygenase</keyword>
<comment type="cofactor">
    <cofactor evidence="1">
        <name>FAD</name>
        <dbReference type="ChEBI" id="CHEBI:57692"/>
    </cofactor>
</comment>
<evidence type="ECO:0000256" key="1">
    <source>
        <dbReference type="ARBA" id="ARBA00001974"/>
    </source>
</evidence>
<dbReference type="InterPro" id="IPR050415">
    <property type="entry name" value="MRET"/>
</dbReference>
<dbReference type="GO" id="GO:0016020">
    <property type="term" value="C:membrane"/>
    <property type="evidence" value="ECO:0007669"/>
    <property type="project" value="UniProtKB-SubCell"/>
</dbReference>
<feature type="transmembrane region" description="Helical" evidence="13">
    <location>
        <begin position="83"/>
        <end position="103"/>
    </location>
</feature>
<protein>
    <submittedName>
        <fullName evidence="15">Ferredoxin--NAD(P)(+) reductase (Naphthalene dioxygenase ferredoxin-specific)</fullName>
        <ecNumber evidence="15">1.18.1.7</ecNumber>
    </submittedName>
</protein>
<comment type="subcellular location">
    <subcellularLocation>
        <location evidence="2">Membrane</location>
        <topology evidence="2">Multi-pass membrane protein</topology>
    </subcellularLocation>
</comment>
<gene>
    <name evidence="15" type="primary">ndoR</name>
    <name evidence="15" type="ORF">CUZ56_01587</name>
</gene>
<dbReference type="EC" id="1.18.1.7" evidence="15"/>
<keyword evidence="9 15" id="KW-0560">Oxidoreductase</keyword>
<dbReference type="PRINTS" id="PR00410">
    <property type="entry name" value="PHEHYDRXLASE"/>
</dbReference>
<dbReference type="Gene3D" id="3.40.50.80">
    <property type="entry name" value="Nucleotide-binding domain of ferredoxin-NADP reductase (FNR) module"/>
    <property type="match status" value="1"/>
</dbReference>
<dbReference type="GO" id="GO:0046872">
    <property type="term" value="F:metal ion binding"/>
    <property type="evidence" value="ECO:0007669"/>
    <property type="project" value="UniProtKB-KW"/>
</dbReference>
<dbReference type="InterPro" id="IPR039261">
    <property type="entry name" value="FNR_nucleotide-bd"/>
</dbReference>
<feature type="transmembrane region" description="Helical" evidence="13">
    <location>
        <begin position="12"/>
        <end position="35"/>
    </location>
</feature>
<keyword evidence="6" id="KW-0479">Metal-binding</keyword>
<evidence type="ECO:0000256" key="2">
    <source>
        <dbReference type="ARBA" id="ARBA00004141"/>
    </source>
</evidence>
<evidence type="ECO:0000256" key="9">
    <source>
        <dbReference type="ARBA" id="ARBA00023002"/>
    </source>
</evidence>
<organism evidence="15 16">
    <name type="scientific">Saezia sanguinis</name>
    <dbReference type="NCBI Taxonomy" id="1965230"/>
    <lineage>
        <taxon>Bacteria</taxon>
        <taxon>Pseudomonadati</taxon>
        <taxon>Pseudomonadota</taxon>
        <taxon>Betaproteobacteria</taxon>
        <taxon>Burkholderiales</taxon>
        <taxon>Saeziaceae</taxon>
        <taxon>Saezia</taxon>
    </lineage>
</organism>
<dbReference type="AlphaFoldDB" id="A0A433SDM8"/>
<feature type="transmembrane region" description="Helical" evidence="13">
    <location>
        <begin position="171"/>
        <end position="188"/>
    </location>
</feature>
<evidence type="ECO:0000256" key="4">
    <source>
        <dbReference type="ARBA" id="ARBA00022692"/>
    </source>
</evidence>
<dbReference type="SUPFAM" id="SSF63380">
    <property type="entry name" value="Riboflavin synthase domain-like"/>
    <property type="match status" value="1"/>
</dbReference>
<dbReference type="InterPro" id="IPR017927">
    <property type="entry name" value="FAD-bd_FR_type"/>
</dbReference>
<evidence type="ECO:0000256" key="12">
    <source>
        <dbReference type="ARBA" id="ARBA00023136"/>
    </source>
</evidence>
<evidence type="ECO:0000313" key="15">
    <source>
        <dbReference type="EMBL" id="RUS66796.1"/>
    </source>
</evidence>
<evidence type="ECO:0000256" key="13">
    <source>
        <dbReference type="SAM" id="Phobius"/>
    </source>
</evidence>
<name>A0A433SDM8_9BURK</name>
<dbReference type="Proteomes" id="UP000286947">
    <property type="component" value="Unassembled WGS sequence"/>
</dbReference>
<reference evidence="15 16" key="1">
    <citation type="submission" date="2018-01" db="EMBL/GenBank/DDBJ databases">
        <title>Saezia sanguinis gen. nov., sp. nov., in the order Burkholderiales isolated from human blood.</title>
        <authorList>
            <person name="Medina-Pascual M.J."/>
            <person name="Valdezate S."/>
            <person name="Monzon S."/>
            <person name="Cuesta I."/>
            <person name="Carrasco G."/>
            <person name="Villalon P."/>
            <person name="Saez-Nieto J.A."/>
        </authorList>
    </citation>
    <scope>NUCLEOTIDE SEQUENCE [LARGE SCALE GENOMIC DNA]</scope>
    <source>
        <strain evidence="15 16">CNM695-12</strain>
    </source>
</reference>
<dbReference type="PANTHER" id="PTHR47354">
    <property type="entry name" value="NADH OXIDOREDUCTASE HCR"/>
    <property type="match status" value="1"/>
</dbReference>
<feature type="domain" description="FAD-binding FR-type" evidence="14">
    <location>
        <begin position="221"/>
        <end position="319"/>
    </location>
</feature>
<dbReference type="GO" id="GO:0051213">
    <property type="term" value="F:dioxygenase activity"/>
    <property type="evidence" value="ECO:0007669"/>
    <property type="project" value="UniProtKB-KW"/>
</dbReference>
<evidence type="ECO:0000259" key="14">
    <source>
        <dbReference type="PROSITE" id="PS51384"/>
    </source>
</evidence>
<dbReference type="PANTHER" id="PTHR47354:SF8">
    <property type="entry name" value="1,2-PHENYLACETYL-COA EPOXIDASE, SUBUNIT E"/>
    <property type="match status" value="1"/>
</dbReference>
<keyword evidence="16" id="KW-1185">Reference proteome</keyword>
<dbReference type="CDD" id="cd06198">
    <property type="entry name" value="FNR_like_3"/>
    <property type="match status" value="1"/>
</dbReference>
<keyword evidence="12 13" id="KW-0472">Membrane</keyword>